<evidence type="ECO:0000313" key="2">
    <source>
        <dbReference type="EMBL" id="ARK19976.1"/>
    </source>
</evidence>
<feature type="transmembrane region" description="Helical" evidence="1">
    <location>
        <begin position="21"/>
        <end position="39"/>
    </location>
</feature>
<name>A0A1W6EW72_AMPCP</name>
<keyword evidence="1" id="KW-0472">Membrane</keyword>
<dbReference type="AlphaFoldDB" id="A0A1W6EW72"/>
<keyword evidence="1" id="KW-0812">Transmembrane</keyword>
<proteinExistence type="evidence at transcript level"/>
<dbReference type="EMBL" id="KY563567">
    <property type="protein sequence ID" value="ARK19976.1"/>
    <property type="molecule type" value="mRNA"/>
</dbReference>
<evidence type="ECO:0000256" key="1">
    <source>
        <dbReference type="SAM" id="Phobius"/>
    </source>
</evidence>
<organism evidence="2">
    <name type="scientific">Ampulex compressa</name>
    <name type="common">Emerald cockroach wasp</name>
    <dbReference type="NCBI Taxonomy" id="860918"/>
    <lineage>
        <taxon>Eukaryota</taxon>
        <taxon>Metazoa</taxon>
        <taxon>Ecdysozoa</taxon>
        <taxon>Arthropoda</taxon>
        <taxon>Hexapoda</taxon>
        <taxon>Insecta</taxon>
        <taxon>Pterygota</taxon>
        <taxon>Neoptera</taxon>
        <taxon>Endopterygota</taxon>
        <taxon>Hymenoptera</taxon>
        <taxon>Apocrita</taxon>
        <taxon>Aculeata</taxon>
        <taxon>Apoidea</taxon>
        <taxon>Ampulicidae</taxon>
        <taxon>Ampulicini</taxon>
        <taxon>Ampulex</taxon>
    </lineage>
</organism>
<reference evidence="2" key="1">
    <citation type="submission" date="2017-02" db="EMBL/GenBank/DDBJ databases">
        <title>Parasitoid Jewel Wasp Mounts Multi-Pronged Neurochemical Attack to Hijack a Host Brain.</title>
        <authorList>
            <person name="Arvidson R.S."/>
            <person name="Kaiser M."/>
            <person name="Libersat F."/>
            <person name="Adams M.E."/>
        </authorList>
    </citation>
    <scope>NUCLEOTIDE SEQUENCE</scope>
    <source>
        <strain evidence="2">194</strain>
    </source>
</reference>
<sequence>MCQRTHFKSVLLSSALDLEQILINMKYFVLFAILLLVYSSQQTPFFFNCPVSITSDPNYLDHCLYIKCHNDGHISAVACATSNCISGDELYRKKGNLTKVYPECCSTLICRKRKGG</sequence>
<keyword evidence="1" id="KW-1133">Transmembrane helix</keyword>
<accession>A0A1W6EW72</accession>
<protein>
    <submittedName>
        <fullName evidence="2">Venom protein</fullName>
    </submittedName>
</protein>